<feature type="region of interest" description="Disordered" evidence="1">
    <location>
        <begin position="1"/>
        <end position="20"/>
    </location>
</feature>
<evidence type="ECO:0000313" key="2">
    <source>
        <dbReference type="EMBL" id="MBW6402043.1"/>
    </source>
</evidence>
<sequence length="548" mass="59924">MASAPQAPRPRQIIDQWGNPIPPSRIAQLRQHQAMPRVGTPRSPYSTYQPTRGLTPASLGALLSQSAQGQSQQLMELLEEIEEKDLHYASVLSTRKRQVAQLPITVTAASEDARHKEHADFLRRWLDTDTLAVSLVDMLDGVSKGFSVLEISWLTEPRKVWPLRLVYRPQRFFDVDWRDGDTVMMRDNADLVPLGLHKFVVHRHPSKSGNLLRSGIGRVAVWAWMFKSFTMQDWAIFVHNYGAPIRLGRYGPESTEEDRAVLWRAVANVAGDMAAIVPKSMEVEFVQVQNAADSAKLYEARCRYLDEQISKVVLGQTATTDANPGSHAAGQTHRLVQEDIERSDAGMLSTTVNRQLAPQIIAFNFGPQDAYPRVHIGRPDEVPLKDVIDGVQKLGPLGLRVRGSEMRDRLGLKPVEEAEGKEPDEDVIGGRAPAPTPTVGAAGGPGGADLPRPTQIMKRLVQLQSQGLTDDAMDALVDRLSADAAGALHGLTAEVLQQMETATDLPDLAQRLVGLRLDPAELATAIGRSLALANLVGQALVADETAGA</sequence>
<organism evidence="2 3">
    <name type="scientific">Roseomonas alba</name>
    <dbReference type="NCBI Taxonomy" id="2846776"/>
    <lineage>
        <taxon>Bacteria</taxon>
        <taxon>Pseudomonadati</taxon>
        <taxon>Pseudomonadota</taxon>
        <taxon>Alphaproteobacteria</taxon>
        <taxon>Acetobacterales</taxon>
        <taxon>Roseomonadaceae</taxon>
        <taxon>Roseomonas</taxon>
    </lineage>
</organism>
<accession>A0ABS7AI92</accession>
<dbReference type="EMBL" id="JAHYBZ010000020">
    <property type="protein sequence ID" value="MBW6402043.1"/>
    <property type="molecule type" value="Genomic_DNA"/>
</dbReference>
<feature type="compositionally biased region" description="Low complexity" evidence="1">
    <location>
        <begin position="429"/>
        <end position="440"/>
    </location>
</feature>
<reference evidence="2 3" key="1">
    <citation type="submission" date="2021-07" db="EMBL/GenBank/DDBJ databases">
        <authorList>
            <person name="So Y."/>
        </authorList>
    </citation>
    <scope>NUCLEOTIDE SEQUENCE [LARGE SCALE GENOMIC DNA]</scope>
    <source>
        <strain evidence="2 3">HJA6</strain>
    </source>
</reference>
<dbReference type="Proteomes" id="UP001196565">
    <property type="component" value="Unassembled WGS sequence"/>
</dbReference>
<comment type="caution">
    <text evidence="2">The sequence shown here is derived from an EMBL/GenBank/DDBJ whole genome shotgun (WGS) entry which is preliminary data.</text>
</comment>
<dbReference type="Pfam" id="PF06074">
    <property type="entry name" value="Portal_Mu"/>
    <property type="match status" value="1"/>
</dbReference>
<keyword evidence="3" id="KW-1185">Reference proteome</keyword>
<feature type="region of interest" description="Disordered" evidence="1">
    <location>
        <begin position="415"/>
        <end position="446"/>
    </location>
</feature>
<evidence type="ECO:0000256" key="1">
    <source>
        <dbReference type="SAM" id="MobiDB-lite"/>
    </source>
</evidence>
<proteinExistence type="predicted"/>
<gene>
    <name evidence="2" type="ORF">KPL78_29625</name>
</gene>
<evidence type="ECO:0000313" key="3">
    <source>
        <dbReference type="Proteomes" id="UP001196565"/>
    </source>
</evidence>
<protein>
    <submittedName>
        <fullName evidence="2">DUF935 domain-containing protein</fullName>
    </submittedName>
</protein>
<dbReference type="InterPro" id="IPR009279">
    <property type="entry name" value="Portal_Mu"/>
</dbReference>
<dbReference type="RefSeq" id="WP_219766909.1">
    <property type="nucleotide sequence ID" value="NZ_JAHYBZ010000020.1"/>
</dbReference>
<name>A0ABS7AI92_9PROT</name>